<protein>
    <submittedName>
        <fullName evidence="4">Predicted RNA-binding protein, contains TRAM domain</fullName>
    </submittedName>
</protein>
<keyword evidence="5" id="KW-1185">Reference proteome</keyword>
<dbReference type="RefSeq" id="WP_074874715.1">
    <property type="nucleotide sequence ID" value="NZ_FOXI01000001.1"/>
</dbReference>
<dbReference type="InterPro" id="IPR012340">
    <property type="entry name" value="NA-bd_OB-fold"/>
</dbReference>
<evidence type="ECO:0000259" key="3">
    <source>
        <dbReference type="PROSITE" id="PS50926"/>
    </source>
</evidence>
<feature type="transmembrane region" description="Helical" evidence="2">
    <location>
        <begin position="6"/>
        <end position="24"/>
    </location>
</feature>
<sequence>MVSPTPMYVAAGVALAALVVFVAYRKGKADGIQQAQRTASREAHDDATEREPPVDVGDRVTLGIKEFNVHHSGERVAVCKQEGFVVFVDGVPDSADVGDVIDAEVVSFGPDRTSAEAEYVGS</sequence>
<gene>
    <name evidence="4" type="ORF">SAMN05216277_101207</name>
</gene>
<feature type="compositionally biased region" description="Basic and acidic residues" evidence="1">
    <location>
        <begin position="39"/>
        <end position="55"/>
    </location>
</feature>
<dbReference type="EMBL" id="FOXI01000001">
    <property type="protein sequence ID" value="SFP07249.1"/>
    <property type="molecule type" value="Genomic_DNA"/>
</dbReference>
<keyword evidence="2" id="KW-1133">Transmembrane helix</keyword>
<accession>A0A1I5MCM1</accession>
<keyword evidence="2" id="KW-0472">Membrane</keyword>
<evidence type="ECO:0000256" key="1">
    <source>
        <dbReference type="SAM" id="MobiDB-lite"/>
    </source>
</evidence>
<reference evidence="5" key="1">
    <citation type="submission" date="2016-10" db="EMBL/GenBank/DDBJ databases">
        <authorList>
            <person name="Varghese N."/>
            <person name="Submissions S."/>
        </authorList>
    </citation>
    <scope>NUCLEOTIDE SEQUENCE [LARGE SCALE GENOMIC DNA]</scope>
    <source>
        <strain evidence="5">CGMCC 1.10329</strain>
    </source>
</reference>
<evidence type="ECO:0000313" key="5">
    <source>
        <dbReference type="Proteomes" id="UP000183769"/>
    </source>
</evidence>
<feature type="domain" description="TRAM" evidence="3">
    <location>
        <begin position="53"/>
        <end position="119"/>
    </location>
</feature>
<proteinExistence type="predicted"/>
<evidence type="ECO:0000313" key="4">
    <source>
        <dbReference type="EMBL" id="SFP07249.1"/>
    </source>
</evidence>
<dbReference type="InterPro" id="IPR002792">
    <property type="entry name" value="TRAM_dom"/>
</dbReference>
<dbReference type="Gene3D" id="2.40.50.140">
    <property type="entry name" value="Nucleic acid-binding proteins"/>
    <property type="match status" value="1"/>
</dbReference>
<dbReference type="Proteomes" id="UP000183769">
    <property type="component" value="Unassembled WGS sequence"/>
</dbReference>
<organism evidence="4 5">
    <name type="scientific">Halolamina pelagica</name>
    <dbReference type="NCBI Taxonomy" id="699431"/>
    <lineage>
        <taxon>Archaea</taxon>
        <taxon>Methanobacteriati</taxon>
        <taxon>Methanobacteriota</taxon>
        <taxon>Stenosarchaea group</taxon>
        <taxon>Halobacteria</taxon>
        <taxon>Halobacteriales</taxon>
        <taxon>Haloferacaceae</taxon>
    </lineage>
</organism>
<keyword evidence="2" id="KW-0812">Transmembrane</keyword>
<dbReference type="PROSITE" id="PS50926">
    <property type="entry name" value="TRAM"/>
    <property type="match status" value="1"/>
</dbReference>
<feature type="region of interest" description="Disordered" evidence="1">
    <location>
        <begin position="33"/>
        <end position="55"/>
    </location>
</feature>
<dbReference type="AlphaFoldDB" id="A0A1I5MCM1"/>
<evidence type="ECO:0000256" key="2">
    <source>
        <dbReference type="SAM" id="Phobius"/>
    </source>
</evidence>
<name>A0A1I5MCM1_9EURY</name>